<feature type="compositionally biased region" description="Basic and acidic residues" evidence="1">
    <location>
        <begin position="694"/>
        <end position="712"/>
    </location>
</feature>
<feature type="region of interest" description="Disordered" evidence="1">
    <location>
        <begin position="502"/>
        <end position="623"/>
    </location>
</feature>
<dbReference type="EMBL" id="DAKRPA010000021">
    <property type="protein sequence ID" value="DBA03321.1"/>
    <property type="molecule type" value="Genomic_DNA"/>
</dbReference>
<feature type="region of interest" description="Disordered" evidence="1">
    <location>
        <begin position="657"/>
        <end position="718"/>
    </location>
</feature>
<feature type="compositionally biased region" description="Low complexity" evidence="1">
    <location>
        <begin position="1475"/>
        <end position="1495"/>
    </location>
</feature>
<keyword evidence="3" id="KW-1185">Reference proteome</keyword>
<gene>
    <name evidence="2" type="ORF">N0F65_011680</name>
</gene>
<reference evidence="2" key="1">
    <citation type="submission" date="2022-11" db="EMBL/GenBank/DDBJ databases">
        <authorList>
            <person name="Morgan W.R."/>
            <person name="Tartar A."/>
        </authorList>
    </citation>
    <scope>NUCLEOTIDE SEQUENCE</scope>
    <source>
        <strain evidence="2">ARSEF 373</strain>
    </source>
</reference>
<evidence type="ECO:0000313" key="3">
    <source>
        <dbReference type="Proteomes" id="UP001146120"/>
    </source>
</evidence>
<proteinExistence type="predicted"/>
<feature type="region of interest" description="Disordered" evidence="1">
    <location>
        <begin position="207"/>
        <end position="384"/>
    </location>
</feature>
<name>A0AAV2ZAK0_9STRA</name>
<dbReference type="Proteomes" id="UP001146120">
    <property type="component" value="Unassembled WGS sequence"/>
</dbReference>
<feature type="compositionally biased region" description="Basic and acidic residues" evidence="1">
    <location>
        <begin position="660"/>
        <end position="669"/>
    </location>
</feature>
<feature type="region of interest" description="Disordered" evidence="1">
    <location>
        <begin position="1468"/>
        <end position="1496"/>
    </location>
</feature>
<sequence length="2259" mass="252993">MALLDEEDFVPDSGEDSGPEEQDGCDLDDKQESLSSLPSGAAETVKNDEEMHVEASVDQTRVKDSQTAGMAPPEQQAENVARDELIDTSASGATTAEDVVAPPEDDGWVDATDSDEIREGSLVVVQSRTWPGINKLGGAGKVTAVHREIDANGKEVRFYDVRYVMGGFEKRIEEEFVKLSDLLQRQAVPRESIPRKYYYLEFPAKPRQKKVTAEPQPPGSLPTTSLADGGIQHPAKSAKKRKRTKPSQPKQPQAGVEENPPTDENTGSDGDQDSSEDEVLVRRVGGILVVPNDDITDDKETDVEEDASVRAASEESYRITQQAESSNSELDFRLTTSNDREEGRPILSSDEVSSNKPPRRGRKRRRPKRATYVGGYDHGGDGEDGNFIQPEDNAASLPEDVQEKINFKLGKTKVELKQQFVERSEMFAANLALFEKRKLDMDSRLTNVAALNQEELDRLYSEPGVQELVHDQRKQQANSFNSWIKNAQNRVQAMYARKGYLAPSSGQKQDHDPSAEESSSESEEESDRPVNRKTSYADKPRSRKQASEPGRVKRRKRHTSVFPSVSRHDDVTPVVDSWDSMKIPEPRAPRAPNRKKRTMSTSLDDYGYVRNGVSQSSREELSKMSTRSRIHFSSRKSSARDQDVWDWLRLAQLKRRQKARSTERSDSMLHRAHNVGSQNHLHTARNQKKTPSVQDERFRLRNKRHQDDDTSTVRRHPPQLKQNGTVVDWEIPITSSYPGDVTESAAKPLLSASIVARQLPTEASVSPKTSIEAQQAPTMKKPEARVDWEAVGSILQKQEHAAFLACGVSVEYRERLASFGHTLASAHIWCQQNTCIGPDVDFITAQCASLRQQLNDLRVAEAAFVGNVARNRYVDLLQPSVLSEYQDLHVCAETYHLGMTRFIALVMDGLSSCAPTRRETLARLCLKEVATSVSMLPDCSSLFSDCSAYIYFFEVAADNATTTPTISAIVYTYWYFVQLVFAFQSGLHDPRSGQLLVRDVEHDTLPPNLLALATVLFLVDLFLYLPSSQRVNQEQDGEMVAAPALSLWQLLHDTLSGKAIQSQVNQPTPEKFWALLTVAYDEKYVDEVTWHFLNGETSGGYIRRHVPALRLDEHNEEHLECQLLALDCMWDLVVIVADLVDSPDGYCVMSMPLRSNVTLTPSTHRTMCWDFIKHIIQPNKHDWLPYGSTASCSVSFQSHTDLYRNRALCRLLRLSYIWKPSSDIVELCLNKAWVSTSSDKTSRLPQFLSAIPLETDFTQQSAIDLVVSGKVDGSSTVELLCQLIFLQVVKLEKPIHRNRFRSALLRSITQRLADTTAKDPDTTSANKSQPASKWDWGSSNTKHAQAVVKIEPRKPTSSTDRSGEACVMLSVLFTLAQVTFRLNSSQPGQTTRTNKVLNREVEFYCTEAIRVARQDAPVVLADFLYSVGIMAITKTTAYAVPFAHFNEVLGSTAKQCIEMETKKAATAEGGKNATAQNINASNASKKNGSAAADKSPSPIQRALVQVVKMELDLVHHLLVRANDSCWAGGSTDAIRECVANIVSSGLALCFEAVVDKMVSAKLLVEVLGVLRLLHPLPQYQQRGKSIVDDYIRRSNPPSIPVLPVSDEFDEFDDPSILSALMAVDLDTISASQALTQRSSSVVTQLEPSVNYAEIAKEIALDCVVRNLRVSFQRLVINYPGRTSIWSGSFEESYATELLGAAISTCQFNFPWHACSPGAQKARFLGPRLFSAILKYNSDKEWFSTCFLSDPTADQDLVTLWLMSTLDMDALFENTYYPAIKTPAMVHSTDSPSPSLRYADYWLSLTDSLTYELLRPNDVVQHKMDATMLQLLRAMAVKWSPIIAPAFDGLISDTRLYEYHLQAFQVFCCCVNETWESLNRSPTTDRELKYRFRSKLLDGKRGAFIAVTESYEIRLKKLWELLSNQKLNWFEMTAGFQNDVVGGDKAGSFHNFDESTRVLEGLPKQGGTRYLIVFFRFMYSCIDAFLFHCGRMAIGQRNVFFNIMGLMFRQSTSAEYTQANARLQDKQTGARDWNGFGDLSTRQESENVLKPQSDHEKGCLVFFENVRVFFACQRYPSLLHWFAQTIDIYQTLNDGWTGSPLRTLLLNILDPDGPLGIHSYYPLQETDQSAEQEGSCIRREAYYVSCGLMVCKCTASYQHSVSPLSNEALANVDRLRRFILNDFMRETFLFAATSETAFDETLLPTLQLLKAFLHHCVVNIEASPTAVSSYLNDALPALVSAGKYIITTLDFARLSAEALK</sequence>
<reference evidence="2" key="2">
    <citation type="journal article" date="2023" name="Microbiol Resour">
        <title>Decontamination and Annotation of the Draft Genome Sequence of the Oomycete Lagenidium giganteum ARSEF 373.</title>
        <authorList>
            <person name="Morgan W.R."/>
            <person name="Tartar A."/>
        </authorList>
    </citation>
    <scope>NUCLEOTIDE SEQUENCE</scope>
    <source>
        <strain evidence="2">ARSEF 373</strain>
    </source>
</reference>
<feature type="compositionally biased region" description="Polar residues" evidence="1">
    <location>
        <begin position="318"/>
        <end position="337"/>
    </location>
</feature>
<comment type="caution">
    <text evidence="2">The sequence shown here is derived from an EMBL/GenBank/DDBJ whole genome shotgun (WGS) entry which is preliminary data.</text>
</comment>
<feature type="compositionally biased region" description="Basic residues" evidence="1">
    <location>
        <begin position="236"/>
        <end position="245"/>
    </location>
</feature>
<feature type="compositionally biased region" description="Basic residues" evidence="1">
    <location>
        <begin position="357"/>
        <end position="369"/>
    </location>
</feature>
<feature type="region of interest" description="Disordered" evidence="1">
    <location>
        <begin position="1"/>
        <end position="114"/>
    </location>
</feature>
<feature type="compositionally biased region" description="Basic and acidic residues" evidence="1">
    <location>
        <begin position="45"/>
        <end position="64"/>
    </location>
</feature>
<organism evidence="2 3">
    <name type="scientific">Lagenidium giganteum</name>
    <dbReference type="NCBI Taxonomy" id="4803"/>
    <lineage>
        <taxon>Eukaryota</taxon>
        <taxon>Sar</taxon>
        <taxon>Stramenopiles</taxon>
        <taxon>Oomycota</taxon>
        <taxon>Peronosporomycetes</taxon>
        <taxon>Pythiales</taxon>
        <taxon>Pythiaceae</taxon>
    </lineage>
</organism>
<feature type="compositionally biased region" description="Acidic residues" evidence="1">
    <location>
        <begin position="103"/>
        <end position="114"/>
    </location>
</feature>
<protein>
    <submittedName>
        <fullName evidence="2">Uncharacterized protein</fullName>
    </submittedName>
</protein>
<feature type="region of interest" description="Disordered" evidence="1">
    <location>
        <begin position="1315"/>
        <end position="1340"/>
    </location>
</feature>
<evidence type="ECO:0000256" key="1">
    <source>
        <dbReference type="SAM" id="MobiDB-lite"/>
    </source>
</evidence>
<accession>A0AAV2ZAK0</accession>
<feature type="compositionally biased region" description="Acidic residues" evidence="1">
    <location>
        <begin position="1"/>
        <end position="26"/>
    </location>
</feature>
<evidence type="ECO:0000313" key="2">
    <source>
        <dbReference type="EMBL" id="DBA03321.1"/>
    </source>
</evidence>
<feature type="compositionally biased region" description="Polar residues" evidence="1">
    <location>
        <begin position="1322"/>
        <end position="1340"/>
    </location>
</feature>
<feature type="compositionally biased region" description="Basic and acidic residues" evidence="1">
    <location>
        <begin position="527"/>
        <end position="540"/>
    </location>
</feature>
<feature type="compositionally biased region" description="Acidic residues" evidence="1">
    <location>
        <begin position="294"/>
        <end position="306"/>
    </location>
</feature>